<dbReference type="GO" id="GO:0005794">
    <property type="term" value="C:Golgi apparatus"/>
    <property type="evidence" value="ECO:0007669"/>
    <property type="project" value="TreeGrafter"/>
</dbReference>
<dbReference type="PROSITE" id="PS51257">
    <property type="entry name" value="PROKAR_LIPOPROTEIN"/>
    <property type="match status" value="1"/>
</dbReference>
<comment type="subcellular location">
    <subcellularLocation>
        <location evidence="1 6">Membrane</location>
        <topology evidence="1 6">Multi-pass membrane protein</topology>
    </subcellularLocation>
</comment>
<name>A0A0B1SPB7_OESDE</name>
<feature type="transmembrane region" description="Helical" evidence="6">
    <location>
        <begin position="41"/>
        <end position="57"/>
    </location>
</feature>
<dbReference type="GO" id="GO:0032472">
    <property type="term" value="P:Golgi calcium ion transport"/>
    <property type="evidence" value="ECO:0007669"/>
    <property type="project" value="TreeGrafter"/>
</dbReference>
<evidence type="ECO:0000313" key="8">
    <source>
        <dbReference type="Proteomes" id="UP000053660"/>
    </source>
</evidence>
<comment type="similarity">
    <text evidence="2 6">Belongs to the GDT1 family.</text>
</comment>
<evidence type="ECO:0000313" key="7">
    <source>
        <dbReference type="EMBL" id="KHJ85721.1"/>
    </source>
</evidence>
<keyword evidence="3 6" id="KW-0812">Transmembrane</keyword>
<protein>
    <recommendedName>
        <fullName evidence="6">GDT1 family protein</fullName>
    </recommendedName>
</protein>
<dbReference type="AlphaFoldDB" id="A0A0B1SPB7"/>
<evidence type="ECO:0000256" key="3">
    <source>
        <dbReference type="ARBA" id="ARBA00022692"/>
    </source>
</evidence>
<accession>A0A0B1SPB7</accession>
<keyword evidence="4 6" id="KW-1133">Transmembrane helix</keyword>
<dbReference type="PANTHER" id="PTHR12608">
    <property type="entry name" value="TRANSMEMBRANE PROTEIN HTP-1 RELATED"/>
    <property type="match status" value="1"/>
</dbReference>
<keyword evidence="5 6" id="KW-0472">Membrane</keyword>
<dbReference type="EMBL" id="KN562828">
    <property type="protein sequence ID" value="KHJ85721.1"/>
    <property type="molecule type" value="Genomic_DNA"/>
</dbReference>
<evidence type="ECO:0000256" key="6">
    <source>
        <dbReference type="RuleBase" id="RU365102"/>
    </source>
</evidence>
<evidence type="ECO:0000256" key="5">
    <source>
        <dbReference type="ARBA" id="ARBA00023136"/>
    </source>
</evidence>
<keyword evidence="8" id="KW-1185">Reference proteome</keyword>
<organism evidence="7 8">
    <name type="scientific">Oesophagostomum dentatum</name>
    <name type="common">Nodular worm</name>
    <dbReference type="NCBI Taxonomy" id="61180"/>
    <lineage>
        <taxon>Eukaryota</taxon>
        <taxon>Metazoa</taxon>
        <taxon>Ecdysozoa</taxon>
        <taxon>Nematoda</taxon>
        <taxon>Chromadorea</taxon>
        <taxon>Rhabditida</taxon>
        <taxon>Rhabditina</taxon>
        <taxon>Rhabditomorpha</taxon>
        <taxon>Strongyloidea</taxon>
        <taxon>Strongylidae</taxon>
        <taxon>Oesophagostomum</taxon>
    </lineage>
</organism>
<dbReference type="GO" id="GO:0015085">
    <property type="term" value="F:calcium ion transmembrane transporter activity"/>
    <property type="evidence" value="ECO:0007669"/>
    <property type="project" value="TreeGrafter"/>
</dbReference>
<dbReference type="GO" id="GO:0032468">
    <property type="term" value="P:Golgi calcium ion homeostasis"/>
    <property type="evidence" value="ECO:0007669"/>
    <property type="project" value="TreeGrafter"/>
</dbReference>
<dbReference type="Proteomes" id="UP000053660">
    <property type="component" value="Unassembled WGS sequence"/>
</dbReference>
<dbReference type="OrthoDB" id="5803800at2759"/>
<dbReference type="PANTHER" id="PTHR12608:SF1">
    <property type="entry name" value="TRANSMEMBRANE PROTEIN 165"/>
    <property type="match status" value="1"/>
</dbReference>
<dbReference type="GO" id="GO:0016020">
    <property type="term" value="C:membrane"/>
    <property type="evidence" value="ECO:0007669"/>
    <property type="project" value="UniProtKB-SubCell"/>
</dbReference>
<sequence length="94" mass="10205">MAMRHSRLTVFSSAMTALALMTVSSACLHWVTQLIPREVTYYISAALFALFGLKMLHEGYHMSASAGQASASIPFFGFRGFSSVISSVSCYAQV</sequence>
<evidence type="ECO:0000256" key="1">
    <source>
        <dbReference type="ARBA" id="ARBA00004141"/>
    </source>
</evidence>
<evidence type="ECO:0000256" key="2">
    <source>
        <dbReference type="ARBA" id="ARBA00009190"/>
    </source>
</evidence>
<comment type="caution">
    <text evidence="6">Lacks conserved residue(s) required for the propagation of feature annotation.</text>
</comment>
<dbReference type="GO" id="GO:0005384">
    <property type="term" value="F:manganese ion transmembrane transporter activity"/>
    <property type="evidence" value="ECO:0007669"/>
    <property type="project" value="TreeGrafter"/>
</dbReference>
<dbReference type="Pfam" id="PF01169">
    <property type="entry name" value="GDT1"/>
    <property type="match status" value="1"/>
</dbReference>
<gene>
    <name evidence="7" type="ORF">OESDEN_14545</name>
</gene>
<reference evidence="7 8" key="1">
    <citation type="submission" date="2014-03" db="EMBL/GenBank/DDBJ databases">
        <title>Draft genome of the hookworm Oesophagostomum dentatum.</title>
        <authorList>
            <person name="Mitreva M."/>
        </authorList>
    </citation>
    <scope>NUCLEOTIDE SEQUENCE [LARGE SCALE GENOMIC DNA]</scope>
    <source>
        <strain evidence="7 8">OD-Hann</strain>
    </source>
</reference>
<dbReference type="InterPro" id="IPR001727">
    <property type="entry name" value="GDT1-like"/>
</dbReference>
<proteinExistence type="inferred from homology"/>
<evidence type="ECO:0000256" key="4">
    <source>
        <dbReference type="ARBA" id="ARBA00022989"/>
    </source>
</evidence>